<evidence type="ECO:0000313" key="11">
    <source>
        <dbReference type="Proteomes" id="UP001223586"/>
    </source>
</evidence>
<proteinExistence type="predicted"/>
<evidence type="ECO:0000256" key="6">
    <source>
        <dbReference type="ARBA" id="ARBA00023125"/>
    </source>
</evidence>
<evidence type="ECO:0000259" key="9">
    <source>
        <dbReference type="PROSITE" id="PS50110"/>
    </source>
</evidence>
<dbReference type="InterPro" id="IPR039420">
    <property type="entry name" value="WalR-like"/>
</dbReference>
<accession>A0ABT9WTN0</accession>
<evidence type="ECO:0000256" key="3">
    <source>
        <dbReference type="ARBA" id="ARBA00022553"/>
    </source>
</evidence>
<dbReference type="InterPro" id="IPR036388">
    <property type="entry name" value="WH-like_DNA-bd_sf"/>
</dbReference>
<dbReference type="PANTHER" id="PTHR48111:SF1">
    <property type="entry name" value="TWO-COMPONENT RESPONSE REGULATOR ORR33"/>
    <property type="match status" value="1"/>
</dbReference>
<keyword evidence="6" id="KW-0238">DNA-binding</keyword>
<dbReference type="SUPFAM" id="SSF46894">
    <property type="entry name" value="C-terminal effector domain of the bipartite response regulators"/>
    <property type="match status" value="1"/>
</dbReference>
<feature type="modified residue" description="4-aspartylphosphate" evidence="8">
    <location>
        <position position="54"/>
    </location>
</feature>
<organism evidence="10 11">
    <name type="scientific">Bacillus chungangensis</name>
    <dbReference type="NCBI Taxonomy" id="587633"/>
    <lineage>
        <taxon>Bacteria</taxon>
        <taxon>Bacillati</taxon>
        <taxon>Bacillota</taxon>
        <taxon>Bacilli</taxon>
        <taxon>Bacillales</taxon>
        <taxon>Bacillaceae</taxon>
        <taxon>Bacillus</taxon>
    </lineage>
</organism>
<protein>
    <submittedName>
        <fullName evidence="10">Two-component SAPR family response regulator</fullName>
    </submittedName>
</protein>
<comment type="subcellular location">
    <subcellularLocation>
        <location evidence="1">Cytoplasm</location>
    </subcellularLocation>
</comment>
<name>A0ABT9WTN0_9BACI</name>
<dbReference type="Gene3D" id="1.10.10.10">
    <property type="entry name" value="Winged helix-like DNA-binding domain superfamily/Winged helix DNA-binding domain"/>
    <property type="match status" value="1"/>
</dbReference>
<reference evidence="10 11" key="1">
    <citation type="submission" date="2023-07" db="EMBL/GenBank/DDBJ databases">
        <title>Genomic Encyclopedia of Type Strains, Phase IV (KMG-IV): sequencing the most valuable type-strain genomes for metagenomic binning, comparative biology and taxonomic classification.</title>
        <authorList>
            <person name="Goeker M."/>
        </authorList>
    </citation>
    <scope>NUCLEOTIDE SEQUENCE [LARGE SCALE GENOMIC DNA]</scope>
    <source>
        <strain evidence="10 11">DSM 23837</strain>
    </source>
</reference>
<gene>
    <name evidence="10" type="ORF">J2S08_002437</name>
</gene>
<dbReference type="EMBL" id="JAUSTT010000014">
    <property type="protein sequence ID" value="MDQ0176579.1"/>
    <property type="molecule type" value="Genomic_DNA"/>
</dbReference>
<keyword evidence="7" id="KW-0804">Transcription</keyword>
<dbReference type="InterPro" id="IPR001789">
    <property type="entry name" value="Sig_transdc_resp-reg_receiver"/>
</dbReference>
<dbReference type="Pfam" id="PF00072">
    <property type="entry name" value="Response_reg"/>
    <property type="match status" value="1"/>
</dbReference>
<dbReference type="InterPro" id="IPR016032">
    <property type="entry name" value="Sig_transdc_resp-reg_C-effctor"/>
</dbReference>
<evidence type="ECO:0000256" key="8">
    <source>
        <dbReference type="PROSITE-ProRule" id="PRU00169"/>
    </source>
</evidence>
<keyword evidence="4" id="KW-0902">Two-component regulatory system</keyword>
<dbReference type="PROSITE" id="PS50110">
    <property type="entry name" value="RESPONSE_REGULATORY"/>
    <property type="match status" value="1"/>
</dbReference>
<dbReference type="Gene3D" id="3.40.50.2300">
    <property type="match status" value="1"/>
</dbReference>
<dbReference type="InterPro" id="IPR011006">
    <property type="entry name" value="CheY-like_superfamily"/>
</dbReference>
<dbReference type="PANTHER" id="PTHR48111">
    <property type="entry name" value="REGULATOR OF RPOS"/>
    <property type="match status" value="1"/>
</dbReference>
<sequence>MRAILVDDESLPLTYLKKMLENEMEGVEVVGAYLDPLEACEAVTSLQPDVVFLDIHMPEMNGLEIGERIQENFSDVEIVFITGYDRYAVDAFDLYAIDYVMKPIRLERLKKTVERLNERLLHRKMMRLEIEQERQHISCFNTLKVELPDGTFEVMKWRTAKAQELFAYMLHYRGSFIHRDSLLELLWPDFDVSRREKLLYTTVFHIRQSLEMYGLEGISIKRDDLNDGYTFDIGSVSIDTEEWERDLKQLEPLEYDNMQIYERLVRTYTGDYFGAYDYLWAERERERLRRLWLNHAHRLSTYYIQNEMMPASFKVNQRIQQCFPVNEESHITS</sequence>
<evidence type="ECO:0000256" key="2">
    <source>
        <dbReference type="ARBA" id="ARBA00022490"/>
    </source>
</evidence>
<feature type="domain" description="Response regulatory" evidence="9">
    <location>
        <begin position="2"/>
        <end position="117"/>
    </location>
</feature>
<evidence type="ECO:0000313" key="10">
    <source>
        <dbReference type="EMBL" id="MDQ0176579.1"/>
    </source>
</evidence>
<dbReference type="Proteomes" id="UP001223586">
    <property type="component" value="Unassembled WGS sequence"/>
</dbReference>
<dbReference type="SMART" id="SM00448">
    <property type="entry name" value="REC"/>
    <property type="match status" value="1"/>
</dbReference>
<keyword evidence="5" id="KW-0805">Transcription regulation</keyword>
<keyword evidence="3 8" id="KW-0597">Phosphoprotein</keyword>
<dbReference type="RefSeq" id="WP_307229844.1">
    <property type="nucleotide sequence ID" value="NZ_JAUSTT010000014.1"/>
</dbReference>
<evidence type="ECO:0000256" key="1">
    <source>
        <dbReference type="ARBA" id="ARBA00004496"/>
    </source>
</evidence>
<evidence type="ECO:0000256" key="5">
    <source>
        <dbReference type="ARBA" id="ARBA00023015"/>
    </source>
</evidence>
<evidence type="ECO:0000256" key="7">
    <source>
        <dbReference type="ARBA" id="ARBA00023163"/>
    </source>
</evidence>
<keyword evidence="11" id="KW-1185">Reference proteome</keyword>
<dbReference type="SUPFAM" id="SSF52172">
    <property type="entry name" value="CheY-like"/>
    <property type="match status" value="1"/>
</dbReference>
<keyword evidence="2" id="KW-0963">Cytoplasm</keyword>
<comment type="caution">
    <text evidence="10">The sequence shown here is derived from an EMBL/GenBank/DDBJ whole genome shotgun (WGS) entry which is preliminary data.</text>
</comment>
<evidence type="ECO:0000256" key="4">
    <source>
        <dbReference type="ARBA" id="ARBA00023012"/>
    </source>
</evidence>